<dbReference type="SUPFAM" id="SSF54593">
    <property type="entry name" value="Glyoxalase/Bleomycin resistance protein/Dihydroxybiphenyl dioxygenase"/>
    <property type="match status" value="1"/>
</dbReference>
<reference evidence="2 3" key="1">
    <citation type="submission" date="2020-09" db="EMBL/GenBank/DDBJ databases">
        <title>Genome sequences of type strains of Chitinophaga qingshengii and Chitinophaga varians.</title>
        <authorList>
            <person name="Kittiwongwattana C."/>
        </authorList>
    </citation>
    <scope>NUCLEOTIDE SEQUENCE [LARGE SCALE GENOMIC DNA]</scope>
    <source>
        <strain evidence="2 3">JCM 30026</strain>
    </source>
</reference>
<organism evidence="2 3">
    <name type="scientific">Chitinophaga qingshengii</name>
    <dbReference type="NCBI Taxonomy" id="1569794"/>
    <lineage>
        <taxon>Bacteria</taxon>
        <taxon>Pseudomonadati</taxon>
        <taxon>Bacteroidota</taxon>
        <taxon>Chitinophagia</taxon>
        <taxon>Chitinophagales</taxon>
        <taxon>Chitinophagaceae</taxon>
        <taxon>Chitinophaga</taxon>
    </lineage>
</organism>
<protein>
    <submittedName>
        <fullName evidence="2">VOC family protein</fullName>
    </submittedName>
</protein>
<evidence type="ECO:0000313" key="3">
    <source>
        <dbReference type="Proteomes" id="UP000659124"/>
    </source>
</evidence>
<proteinExistence type="predicted"/>
<dbReference type="EMBL" id="JACVFC010000005">
    <property type="protein sequence ID" value="MBC9934518.1"/>
    <property type="molecule type" value="Genomic_DNA"/>
</dbReference>
<name>A0ABR7TWY9_9BACT</name>
<keyword evidence="3" id="KW-1185">Reference proteome</keyword>
<dbReference type="InterPro" id="IPR037523">
    <property type="entry name" value="VOC_core"/>
</dbReference>
<dbReference type="InterPro" id="IPR051332">
    <property type="entry name" value="Fosfomycin_Res_Enzymes"/>
</dbReference>
<feature type="domain" description="VOC" evidence="1">
    <location>
        <begin position="2"/>
        <end position="123"/>
    </location>
</feature>
<comment type="caution">
    <text evidence="2">The sequence shown here is derived from an EMBL/GenBank/DDBJ whole genome shotgun (WGS) entry which is preliminary data.</text>
</comment>
<dbReference type="PANTHER" id="PTHR36113">
    <property type="entry name" value="LYASE, PUTATIVE-RELATED-RELATED"/>
    <property type="match status" value="1"/>
</dbReference>
<evidence type="ECO:0000313" key="2">
    <source>
        <dbReference type="EMBL" id="MBC9934518.1"/>
    </source>
</evidence>
<dbReference type="Pfam" id="PF00903">
    <property type="entry name" value="Glyoxalase"/>
    <property type="match status" value="1"/>
</dbReference>
<dbReference type="PROSITE" id="PS51819">
    <property type="entry name" value="VOC"/>
    <property type="match status" value="1"/>
</dbReference>
<dbReference type="PANTHER" id="PTHR36113:SF3">
    <property type="entry name" value="SLL5075 PROTEIN"/>
    <property type="match status" value="1"/>
</dbReference>
<evidence type="ECO:0000259" key="1">
    <source>
        <dbReference type="PROSITE" id="PS51819"/>
    </source>
</evidence>
<dbReference type="CDD" id="cd06587">
    <property type="entry name" value="VOC"/>
    <property type="match status" value="1"/>
</dbReference>
<gene>
    <name evidence="2" type="ORF">ICL07_29290</name>
</gene>
<dbReference type="InterPro" id="IPR029068">
    <property type="entry name" value="Glyas_Bleomycin-R_OHBP_Dase"/>
</dbReference>
<sequence>MVINHLNLTVSNILEASQFFQTYLGFKAADTKPNDSLAVLNGPDDFLLVLMHNRFNESGLSAYPDAFHIGFYLPDQAAVHHTWQQLHEGGIPLPQQPQKIRKTFGFYFHYDNIMIEITTASNN</sequence>
<dbReference type="InterPro" id="IPR004360">
    <property type="entry name" value="Glyas_Fos-R_dOase_dom"/>
</dbReference>
<accession>A0ABR7TWY9</accession>
<dbReference type="Gene3D" id="3.10.180.10">
    <property type="entry name" value="2,3-Dihydroxybiphenyl 1,2-Dioxygenase, domain 1"/>
    <property type="match status" value="1"/>
</dbReference>
<dbReference type="RefSeq" id="WP_188091608.1">
    <property type="nucleotide sequence ID" value="NZ_JACVFC010000005.1"/>
</dbReference>
<dbReference type="Proteomes" id="UP000659124">
    <property type="component" value="Unassembled WGS sequence"/>
</dbReference>